<dbReference type="Gene3D" id="1.20.5.170">
    <property type="match status" value="1"/>
</dbReference>
<dbReference type="Proteomes" id="UP001165289">
    <property type="component" value="Unassembled WGS sequence"/>
</dbReference>
<reference evidence="6 7" key="1">
    <citation type="journal article" date="2023" name="BMC Biol.">
        <title>The compact genome of the sponge Oopsacas minuta (Hexactinellida) is lacking key metazoan core genes.</title>
        <authorList>
            <person name="Santini S."/>
            <person name="Schenkelaars Q."/>
            <person name="Jourda C."/>
            <person name="Duchesne M."/>
            <person name="Belahbib H."/>
            <person name="Rocher C."/>
            <person name="Selva M."/>
            <person name="Riesgo A."/>
            <person name="Vervoort M."/>
            <person name="Leys S.P."/>
            <person name="Kodjabachian L."/>
            <person name="Le Bivic A."/>
            <person name="Borchiellini C."/>
            <person name="Claverie J.M."/>
            <person name="Renard E."/>
        </authorList>
    </citation>
    <scope>NUCLEOTIDE SEQUENCE [LARGE SCALE GENOMIC DNA]</scope>
    <source>
        <strain evidence="6">SPO-2</strain>
    </source>
</reference>
<dbReference type="GO" id="GO:0006355">
    <property type="term" value="P:regulation of DNA-templated transcription"/>
    <property type="evidence" value="ECO:0007669"/>
    <property type="project" value="InterPro"/>
</dbReference>
<evidence type="ECO:0000256" key="3">
    <source>
        <dbReference type="ARBA" id="ARBA00023163"/>
    </source>
</evidence>
<evidence type="ECO:0000313" key="7">
    <source>
        <dbReference type="Proteomes" id="UP001165289"/>
    </source>
</evidence>
<evidence type="ECO:0000256" key="2">
    <source>
        <dbReference type="ARBA" id="ARBA00023125"/>
    </source>
</evidence>
<dbReference type="GO" id="GO:0003677">
    <property type="term" value="F:DNA binding"/>
    <property type="evidence" value="ECO:0007669"/>
    <property type="project" value="UniProtKB-KW"/>
</dbReference>
<dbReference type="InterPro" id="IPR004826">
    <property type="entry name" value="bZIP_Maf"/>
</dbReference>
<evidence type="ECO:0000256" key="4">
    <source>
        <dbReference type="SAM" id="MobiDB-lite"/>
    </source>
</evidence>
<proteinExistence type="predicted"/>
<keyword evidence="2" id="KW-0238">DNA-binding</keyword>
<evidence type="ECO:0000313" key="6">
    <source>
        <dbReference type="EMBL" id="KAI6646103.1"/>
    </source>
</evidence>
<evidence type="ECO:0000259" key="5">
    <source>
        <dbReference type="Pfam" id="PF03131"/>
    </source>
</evidence>
<accession>A0AAV7JBP3</accession>
<protein>
    <recommendedName>
        <fullName evidence="5">Basic leucine zipper domain-containing protein</fullName>
    </recommendedName>
</protein>
<sequence>MEQISRSDIAEIDIKKLNLLIKSSNMTEEEAKPLKYSRRLQKMSHYNKAQRDKKKRQEHSLEAEREHLQQEYTYILQEVQMLKEAKLKFEVMQILDDLEDQYY</sequence>
<dbReference type="Pfam" id="PF03131">
    <property type="entry name" value="bZIP_Maf"/>
    <property type="match status" value="1"/>
</dbReference>
<keyword evidence="3" id="KW-0804">Transcription</keyword>
<evidence type="ECO:0000256" key="1">
    <source>
        <dbReference type="ARBA" id="ARBA00023015"/>
    </source>
</evidence>
<feature type="domain" description="Basic leucine zipper" evidence="5">
    <location>
        <begin position="7"/>
        <end position="85"/>
    </location>
</feature>
<gene>
    <name evidence="6" type="ORF">LOD99_9454</name>
</gene>
<organism evidence="6 7">
    <name type="scientific">Oopsacas minuta</name>
    <dbReference type="NCBI Taxonomy" id="111878"/>
    <lineage>
        <taxon>Eukaryota</taxon>
        <taxon>Metazoa</taxon>
        <taxon>Porifera</taxon>
        <taxon>Hexactinellida</taxon>
        <taxon>Hexasterophora</taxon>
        <taxon>Lyssacinosida</taxon>
        <taxon>Leucopsacidae</taxon>
        <taxon>Oopsacas</taxon>
    </lineage>
</organism>
<dbReference type="EMBL" id="JAKMXF010000362">
    <property type="protein sequence ID" value="KAI6646103.1"/>
    <property type="molecule type" value="Genomic_DNA"/>
</dbReference>
<name>A0AAV7JBP3_9METZ</name>
<dbReference type="AlphaFoldDB" id="A0AAV7JBP3"/>
<keyword evidence="1" id="KW-0805">Transcription regulation</keyword>
<keyword evidence="7" id="KW-1185">Reference proteome</keyword>
<comment type="caution">
    <text evidence="6">The sequence shown here is derived from an EMBL/GenBank/DDBJ whole genome shotgun (WGS) entry which is preliminary data.</text>
</comment>
<feature type="region of interest" description="Disordered" evidence="4">
    <location>
        <begin position="27"/>
        <end position="63"/>
    </location>
</feature>